<sequence>MSAQESLSPCQSKIQNIPMTTTNNPPSSYKVLFISRSQSTLQRRLGHTDGETEAPSGAVTCSRSSSRPVAELGIEPRSPESQSSTPATRQHCLPHVALAVVNFVKTILLQIAVSSNITKGPSYGKNLIFRTIISFPLTPQIINNKKKK</sequence>
<dbReference type="EMBL" id="JAHDVG010000480">
    <property type="protein sequence ID" value="KAH1174290.1"/>
    <property type="molecule type" value="Genomic_DNA"/>
</dbReference>
<organism evidence="2 3">
    <name type="scientific">Mauremys mutica</name>
    <name type="common">yellowpond turtle</name>
    <dbReference type="NCBI Taxonomy" id="74926"/>
    <lineage>
        <taxon>Eukaryota</taxon>
        <taxon>Metazoa</taxon>
        <taxon>Chordata</taxon>
        <taxon>Craniata</taxon>
        <taxon>Vertebrata</taxon>
        <taxon>Euteleostomi</taxon>
        <taxon>Archelosauria</taxon>
        <taxon>Testudinata</taxon>
        <taxon>Testudines</taxon>
        <taxon>Cryptodira</taxon>
        <taxon>Durocryptodira</taxon>
        <taxon>Testudinoidea</taxon>
        <taxon>Geoemydidae</taxon>
        <taxon>Geoemydinae</taxon>
        <taxon>Mauremys</taxon>
    </lineage>
</organism>
<evidence type="ECO:0000313" key="3">
    <source>
        <dbReference type="Proteomes" id="UP000827986"/>
    </source>
</evidence>
<keyword evidence="3" id="KW-1185">Reference proteome</keyword>
<gene>
    <name evidence="2" type="ORF">KIL84_002434</name>
</gene>
<feature type="compositionally biased region" description="Polar residues" evidence="1">
    <location>
        <begin position="79"/>
        <end position="88"/>
    </location>
</feature>
<feature type="region of interest" description="Disordered" evidence="1">
    <location>
        <begin position="1"/>
        <end position="88"/>
    </location>
</feature>
<reference evidence="2" key="1">
    <citation type="submission" date="2021-09" db="EMBL/GenBank/DDBJ databases">
        <title>The genome of Mauremys mutica provides insights into the evolution of semi-aquatic lifestyle.</title>
        <authorList>
            <person name="Gong S."/>
            <person name="Gao Y."/>
        </authorList>
    </citation>
    <scope>NUCLEOTIDE SEQUENCE</scope>
    <source>
        <strain evidence="2">MM-2020</strain>
        <tissue evidence="2">Muscle</tissue>
    </source>
</reference>
<name>A0A9D3X874_9SAUR</name>
<evidence type="ECO:0000256" key="1">
    <source>
        <dbReference type="SAM" id="MobiDB-lite"/>
    </source>
</evidence>
<accession>A0A9D3X874</accession>
<comment type="caution">
    <text evidence="2">The sequence shown here is derived from an EMBL/GenBank/DDBJ whole genome shotgun (WGS) entry which is preliminary data.</text>
</comment>
<protein>
    <submittedName>
        <fullName evidence="2">Uncharacterized protein</fullName>
    </submittedName>
</protein>
<dbReference type="Proteomes" id="UP000827986">
    <property type="component" value="Unassembled WGS sequence"/>
</dbReference>
<dbReference type="AlphaFoldDB" id="A0A9D3X874"/>
<evidence type="ECO:0000313" key="2">
    <source>
        <dbReference type="EMBL" id="KAH1174290.1"/>
    </source>
</evidence>
<proteinExistence type="predicted"/>
<feature type="compositionally biased region" description="Polar residues" evidence="1">
    <location>
        <begin position="1"/>
        <end position="27"/>
    </location>
</feature>